<dbReference type="Pfam" id="PF01527">
    <property type="entry name" value="HTH_Tnp_1"/>
    <property type="match status" value="1"/>
</dbReference>
<dbReference type="PANTHER" id="PTHR46889:SF5">
    <property type="entry name" value="INTEGRASE PROTEIN"/>
    <property type="match status" value="1"/>
</dbReference>
<dbReference type="Pfam" id="PF13333">
    <property type="entry name" value="rve_2"/>
    <property type="match status" value="1"/>
</dbReference>
<dbReference type="Gene3D" id="3.30.420.10">
    <property type="entry name" value="Ribonuclease H-like superfamily/Ribonuclease H"/>
    <property type="match status" value="1"/>
</dbReference>
<gene>
    <name evidence="3" type="ORF">H9Y04_24550</name>
</gene>
<accession>A0ABR7SLJ4</accession>
<comment type="caution">
    <text evidence="3">The sequence shown here is derived from an EMBL/GenBank/DDBJ whole genome shotgun (WGS) entry which is preliminary data.</text>
</comment>
<dbReference type="InterPro" id="IPR009057">
    <property type="entry name" value="Homeodomain-like_sf"/>
</dbReference>
<evidence type="ECO:0000259" key="2">
    <source>
        <dbReference type="PROSITE" id="PS50994"/>
    </source>
</evidence>
<dbReference type="Proteomes" id="UP000642284">
    <property type="component" value="Unassembled WGS sequence"/>
</dbReference>
<evidence type="ECO:0000313" key="4">
    <source>
        <dbReference type="Proteomes" id="UP000642284"/>
    </source>
</evidence>
<sequence length="428" mass="47743">MPKKIDPALRSQAVRLVTQHRSEYSTERAVHIQVAESLGVSRESVRRWVAQHEIDSGQAAGVTSEEREELKRLRAENRRLREVNEVLKSATNFLRGGTRPPKPLIVAFVDQMRAVGHAVESILIALNQAGLKIAARTLRAWCAPAGPGNGPAVRTVSDAQVEDAVRQLAFTMNAAGDRVLAPEGLYGRRKMLALIRKTVLPEAGFGAVDRAMRSLGLNGVVRGRRPRTTIPNPADKRAADLLNRDFTAPAPDHKWITDFTYVRTYQSFTYVAFIVDCFSQKIVGWHASIKRDVELVDVPLRMALWRRGHEGTPVGRDQLICHSDAGSQYTSVRFTEHLHLEGIQPSIGSVGDAYDNALMETINGLYKAECIRTRVFHDGPYRTISDVEYATASWVEWYNNRRLHSSLGIISPTEYETAHYADTEPVAD</sequence>
<dbReference type="InterPro" id="IPR012337">
    <property type="entry name" value="RNaseH-like_sf"/>
</dbReference>
<dbReference type="Pfam" id="PF00665">
    <property type="entry name" value="rve"/>
    <property type="match status" value="1"/>
</dbReference>
<name>A0ABR7SLJ4_9ACTN</name>
<dbReference type="InterPro" id="IPR002514">
    <property type="entry name" value="Transposase_8"/>
</dbReference>
<dbReference type="EMBL" id="JACTVJ010000012">
    <property type="protein sequence ID" value="MBC9715719.1"/>
    <property type="molecule type" value="Genomic_DNA"/>
</dbReference>
<dbReference type="InterPro" id="IPR036397">
    <property type="entry name" value="RNaseH_sf"/>
</dbReference>
<evidence type="ECO:0000256" key="1">
    <source>
        <dbReference type="SAM" id="Coils"/>
    </source>
</evidence>
<dbReference type="Gene3D" id="1.10.10.10">
    <property type="entry name" value="Winged helix-like DNA-binding domain superfamily/Winged helix DNA-binding domain"/>
    <property type="match status" value="1"/>
</dbReference>
<organism evidence="3 4">
    <name type="scientific">Streptomyces polyasparticus</name>
    <dbReference type="NCBI Taxonomy" id="2767826"/>
    <lineage>
        <taxon>Bacteria</taxon>
        <taxon>Bacillati</taxon>
        <taxon>Actinomycetota</taxon>
        <taxon>Actinomycetes</taxon>
        <taxon>Kitasatosporales</taxon>
        <taxon>Streptomycetaceae</taxon>
        <taxon>Streptomyces</taxon>
    </lineage>
</organism>
<dbReference type="NCBIfam" id="NF033516">
    <property type="entry name" value="transpos_IS3"/>
    <property type="match status" value="1"/>
</dbReference>
<dbReference type="InterPro" id="IPR048020">
    <property type="entry name" value="Transpos_IS3"/>
</dbReference>
<dbReference type="SUPFAM" id="SSF53098">
    <property type="entry name" value="Ribonuclease H-like"/>
    <property type="match status" value="1"/>
</dbReference>
<keyword evidence="1" id="KW-0175">Coiled coil</keyword>
<dbReference type="InterPro" id="IPR036388">
    <property type="entry name" value="WH-like_DNA-bd_sf"/>
</dbReference>
<dbReference type="PROSITE" id="PS50994">
    <property type="entry name" value="INTEGRASE"/>
    <property type="match status" value="1"/>
</dbReference>
<dbReference type="PANTHER" id="PTHR46889">
    <property type="entry name" value="TRANSPOSASE INSF FOR INSERTION SEQUENCE IS3B-RELATED"/>
    <property type="match status" value="1"/>
</dbReference>
<dbReference type="SUPFAM" id="SSF46689">
    <property type="entry name" value="Homeodomain-like"/>
    <property type="match status" value="1"/>
</dbReference>
<protein>
    <submittedName>
        <fullName evidence="3">IS3 family transposase</fullName>
    </submittedName>
</protein>
<reference evidence="3 4" key="1">
    <citation type="submission" date="2020-08" db="EMBL/GenBank/DDBJ databases">
        <title>Genemic of Streptomyces polyaspartic.</title>
        <authorList>
            <person name="Liu W."/>
        </authorList>
    </citation>
    <scope>NUCLEOTIDE SEQUENCE [LARGE SCALE GENOMIC DNA]</scope>
    <source>
        <strain evidence="3 4">TRM66268-LWL</strain>
    </source>
</reference>
<proteinExistence type="predicted"/>
<dbReference type="RefSeq" id="WP_187816188.1">
    <property type="nucleotide sequence ID" value="NZ_JACTVJ010000012.1"/>
</dbReference>
<keyword evidence="4" id="KW-1185">Reference proteome</keyword>
<feature type="coiled-coil region" evidence="1">
    <location>
        <begin position="63"/>
        <end position="90"/>
    </location>
</feature>
<dbReference type="InterPro" id="IPR001584">
    <property type="entry name" value="Integrase_cat-core"/>
</dbReference>
<evidence type="ECO:0000313" key="3">
    <source>
        <dbReference type="EMBL" id="MBC9715719.1"/>
    </source>
</evidence>
<dbReference type="InterPro" id="IPR050900">
    <property type="entry name" value="Transposase_IS3/IS150/IS904"/>
</dbReference>
<feature type="domain" description="Integrase catalytic" evidence="2">
    <location>
        <begin position="247"/>
        <end position="420"/>
    </location>
</feature>